<evidence type="ECO:0000313" key="2">
    <source>
        <dbReference type="EMBL" id="KUF76612.1"/>
    </source>
</evidence>
<comment type="caution">
    <text evidence="2">The sequence shown here is derived from an EMBL/GenBank/DDBJ whole genome shotgun (WGS) entry which is preliminary data.</text>
</comment>
<dbReference type="Proteomes" id="UP000052943">
    <property type="component" value="Unassembled WGS sequence"/>
</dbReference>
<evidence type="ECO:0000313" key="3">
    <source>
        <dbReference type="EMBL" id="KUF94176.1"/>
    </source>
</evidence>
<dbReference type="Proteomes" id="UP000054636">
    <property type="component" value="Unassembled WGS sequence"/>
</dbReference>
<sequence length="245" mass="26161">MPVGLHTFIFALFVTVNIATSESIQTCETLAECLHQPLNNAPSVRLHIMLKGKNMQIHGQSVFDVFARPGMTSDLTSVRYDGFTTFIQGDSKFTYMVVDGSAYVVESTGNDSMSVTTQTVKCLSSITPFDSIVDALNNLTAVSSEYIINSSEVDCPSGSLYEASFGGTHFIVCALGADGFIAYGREITMATEYLDSPLSRISAPKLTDGAESCADVVNPTSLSPTTLALLTGKEASPTCNTLEKC</sequence>
<dbReference type="EMBL" id="LNFP01000318">
    <property type="protein sequence ID" value="KUF94176.1"/>
    <property type="molecule type" value="Genomic_DNA"/>
</dbReference>
<organism evidence="2 4">
    <name type="scientific">Phytophthora nicotianae</name>
    <name type="common">Potato buckeye rot agent</name>
    <name type="synonym">Phytophthora parasitica</name>
    <dbReference type="NCBI Taxonomy" id="4792"/>
    <lineage>
        <taxon>Eukaryota</taxon>
        <taxon>Sar</taxon>
        <taxon>Stramenopiles</taxon>
        <taxon>Oomycota</taxon>
        <taxon>Peronosporomycetes</taxon>
        <taxon>Peronosporales</taxon>
        <taxon>Peronosporaceae</taxon>
        <taxon>Phytophthora</taxon>
    </lineage>
</organism>
<dbReference type="OrthoDB" id="128554at2759"/>
<gene>
    <name evidence="2" type="ORF">AM587_10002239</name>
    <name evidence="3" type="ORF">AM588_10004538</name>
</gene>
<evidence type="ECO:0000256" key="1">
    <source>
        <dbReference type="SAM" id="SignalP"/>
    </source>
</evidence>
<accession>A0A0W8BXZ1</accession>
<keyword evidence="3" id="KW-0418">Kinase</keyword>
<proteinExistence type="predicted"/>
<dbReference type="PANTHER" id="PTHR22538">
    <property type="entry name" value="CILIA- AND FLAGELLA-ASSOCIATED PROTEIN 74"/>
    <property type="match status" value="1"/>
</dbReference>
<keyword evidence="3" id="KW-0808">Transferase</keyword>
<dbReference type="EMBL" id="LNFO01005745">
    <property type="protein sequence ID" value="KUF76612.1"/>
    <property type="molecule type" value="Genomic_DNA"/>
</dbReference>
<keyword evidence="1" id="KW-0732">Signal</keyword>
<evidence type="ECO:0000313" key="5">
    <source>
        <dbReference type="Proteomes" id="UP000054636"/>
    </source>
</evidence>
<evidence type="ECO:0000313" key="4">
    <source>
        <dbReference type="Proteomes" id="UP000052943"/>
    </source>
</evidence>
<feature type="chain" id="PRO_5010443720" evidence="1">
    <location>
        <begin position="22"/>
        <end position="245"/>
    </location>
</feature>
<feature type="signal peptide" evidence="1">
    <location>
        <begin position="1"/>
        <end position="21"/>
    </location>
</feature>
<dbReference type="GO" id="GO:0016301">
    <property type="term" value="F:kinase activity"/>
    <property type="evidence" value="ECO:0007669"/>
    <property type="project" value="UniProtKB-KW"/>
</dbReference>
<protein>
    <submittedName>
        <fullName evidence="3">Serine/threonine-protein kinase drkB</fullName>
    </submittedName>
</protein>
<dbReference type="AlphaFoldDB" id="A0A0W8BXZ1"/>
<name>A0A0W8BXZ1_PHYNI</name>
<reference evidence="4 5" key="1">
    <citation type="submission" date="2015-11" db="EMBL/GenBank/DDBJ databases">
        <title>Genomes and virulence difference between two physiological races of Phytophthora nicotianae.</title>
        <authorList>
            <person name="Liu H."/>
            <person name="Ma X."/>
            <person name="Yu H."/>
            <person name="Fang D."/>
            <person name="Li Y."/>
            <person name="Wang X."/>
            <person name="Wang W."/>
            <person name="Dong Y."/>
            <person name="Xiao B."/>
        </authorList>
    </citation>
    <scope>NUCLEOTIDE SEQUENCE [LARGE SCALE GENOMIC DNA]</scope>
    <source>
        <strain evidence="2">Race 0</strain>
        <strain evidence="4">race 0</strain>
        <strain evidence="3">Race 1</strain>
        <strain evidence="5">race 1</strain>
    </source>
</reference>
<dbReference type="PANTHER" id="PTHR22538:SF1">
    <property type="entry name" value="VWFD DOMAIN-CONTAINING PROTEIN"/>
    <property type="match status" value="1"/>
</dbReference>